<comment type="caution">
    <text evidence="7">The sequence shown here is derived from an EMBL/GenBank/DDBJ whole genome shotgun (WGS) entry which is preliminary data.</text>
</comment>
<gene>
    <name evidence="7" type="ORF">Q7A36_03880</name>
</gene>
<feature type="transmembrane region" description="Helical" evidence="6">
    <location>
        <begin position="105"/>
        <end position="123"/>
    </location>
</feature>
<evidence type="ECO:0000256" key="3">
    <source>
        <dbReference type="ARBA" id="ARBA00022692"/>
    </source>
</evidence>
<dbReference type="PANTHER" id="PTHR10057">
    <property type="entry name" value="PERIPHERAL-TYPE BENZODIAZEPINE RECEPTOR"/>
    <property type="match status" value="1"/>
</dbReference>
<evidence type="ECO:0000313" key="8">
    <source>
        <dbReference type="Proteomes" id="UP001243009"/>
    </source>
</evidence>
<comment type="similarity">
    <text evidence="2">Belongs to the TspO/BZRP family.</text>
</comment>
<dbReference type="CDD" id="cd15904">
    <property type="entry name" value="TSPO_MBR"/>
    <property type="match status" value="1"/>
</dbReference>
<keyword evidence="5 6" id="KW-0472">Membrane</keyword>
<dbReference type="PANTHER" id="PTHR10057:SF0">
    <property type="entry name" value="TRANSLOCATOR PROTEIN"/>
    <property type="match status" value="1"/>
</dbReference>
<dbReference type="InterPro" id="IPR004307">
    <property type="entry name" value="TspO_MBR"/>
</dbReference>
<evidence type="ECO:0000256" key="1">
    <source>
        <dbReference type="ARBA" id="ARBA00004141"/>
    </source>
</evidence>
<dbReference type="EMBL" id="JAUTWS010000003">
    <property type="protein sequence ID" value="MDO9707472.1"/>
    <property type="molecule type" value="Genomic_DNA"/>
</dbReference>
<evidence type="ECO:0000256" key="4">
    <source>
        <dbReference type="ARBA" id="ARBA00022989"/>
    </source>
</evidence>
<dbReference type="RefSeq" id="WP_305102343.1">
    <property type="nucleotide sequence ID" value="NZ_JAUTWS010000003.1"/>
</dbReference>
<dbReference type="InterPro" id="IPR038330">
    <property type="entry name" value="TspO/MBR-related_sf"/>
</dbReference>
<dbReference type="Proteomes" id="UP001243009">
    <property type="component" value="Unassembled WGS sequence"/>
</dbReference>
<organism evidence="7 8">
    <name type="scientific">Paracraurococcus lichenis</name>
    <dbReference type="NCBI Taxonomy" id="3064888"/>
    <lineage>
        <taxon>Bacteria</taxon>
        <taxon>Pseudomonadati</taxon>
        <taxon>Pseudomonadota</taxon>
        <taxon>Alphaproteobacteria</taxon>
        <taxon>Acetobacterales</taxon>
        <taxon>Roseomonadaceae</taxon>
        <taxon>Paracraurococcus</taxon>
    </lineage>
</organism>
<accession>A0ABT9DU90</accession>
<protein>
    <submittedName>
        <fullName evidence="7">TspO/MBR family protein</fullName>
    </submittedName>
</protein>
<reference evidence="7 8" key="1">
    <citation type="submission" date="2023-08" db="EMBL/GenBank/DDBJ databases">
        <title>The draft genome sequence of Paracraurococcus sp. LOR1-02.</title>
        <authorList>
            <person name="Kingkaew E."/>
            <person name="Tanasupawat S."/>
        </authorList>
    </citation>
    <scope>NUCLEOTIDE SEQUENCE [LARGE SCALE GENOMIC DNA]</scope>
    <source>
        <strain evidence="7 8">LOR1-02</strain>
    </source>
</reference>
<sequence length="186" mass="20371">MQQALVERARGALVPRQARPVGDADIATALAVCGGAVLASGLLSARWSPSPTQGRIRRDYERLEKPPFNPPDSAFAIWGPLYAALTVSGARIWNAPRSRARTRALAHWFGIQGLNAFWLWLGFGRRLRGAATAEAAITLVNAAAYVEEARKVDRPAAWLAAPYAAWIGFAALLTEELWRRNRGRVE</sequence>
<feature type="transmembrane region" description="Helical" evidence="6">
    <location>
        <begin position="26"/>
        <end position="45"/>
    </location>
</feature>
<evidence type="ECO:0000313" key="7">
    <source>
        <dbReference type="EMBL" id="MDO9707472.1"/>
    </source>
</evidence>
<keyword evidence="3 6" id="KW-0812">Transmembrane</keyword>
<evidence type="ECO:0000256" key="5">
    <source>
        <dbReference type="ARBA" id="ARBA00023136"/>
    </source>
</evidence>
<keyword evidence="8" id="KW-1185">Reference proteome</keyword>
<dbReference type="Gene3D" id="1.20.1260.100">
    <property type="entry name" value="TspO/MBR protein"/>
    <property type="match status" value="1"/>
</dbReference>
<keyword evidence="4 6" id="KW-1133">Transmembrane helix</keyword>
<proteinExistence type="inferred from homology"/>
<feature type="transmembrane region" description="Helical" evidence="6">
    <location>
        <begin position="75"/>
        <end position="93"/>
    </location>
</feature>
<name>A0ABT9DU90_9PROT</name>
<dbReference type="Pfam" id="PF03073">
    <property type="entry name" value="TspO_MBR"/>
    <property type="match status" value="1"/>
</dbReference>
<evidence type="ECO:0000256" key="6">
    <source>
        <dbReference type="SAM" id="Phobius"/>
    </source>
</evidence>
<comment type="subcellular location">
    <subcellularLocation>
        <location evidence="1">Membrane</location>
        <topology evidence="1">Multi-pass membrane protein</topology>
    </subcellularLocation>
</comment>
<evidence type="ECO:0000256" key="2">
    <source>
        <dbReference type="ARBA" id="ARBA00007524"/>
    </source>
</evidence>
<feature type="transmembrane region" description="Helical" evidence="6">
    <location>
        <begin position="156"/>
        <end position="174"/>
    </location>
</feature>